<keyword evidence="2" id="KW-1185">Reference proteome</keyword>
<evidence type="ECO:0000313" key="1">
    <source>
        <dbReference type="EMBL" id="MFD0883689.1"/>
    </source>
</evidence>
<evidence type="ECO:0000313" key="2">
    <source>
        <dbReference type="Proteomes" id="UP001597024"/>
    </source>
</evidence>
<dbReference type="EMBL" id="JBHTHX010000062">
    <property type="protein sequence ID" value="MFD0883689.1"/>
    <property type="molecule type" value="Genomic_DNA"/>
</dbReference>
<sequence>MTTSTDHKKRVTEPAELAANLARFFNRLENHAASDPANLVLLDELAEALRQTKLRAIARAASAAKEGGDYSINHIAGILGIRKQSLHELMRKGQALLDAQRARLGVVVLRERRRARLV</sequence>
<dbReference type="Proteomes" id="UP001597024">
    <property type="component" value="Unassembled WGS sequence"/>
</dbReference>
<protein>
    <recommendedName>
        <fullName evidence="3">DNA-binding protein</fullName>
    </recommendedName>
</protein>
<name>A0ABW3DL25_9ACTN</name>
<organism evidence="1 2">
    <name type="scientific">Streptosporangium algeriense</name>
    <dbReference type="NCBI Taxonomy" id="1682748"/>
    <lineage>
        <taxon>Bacteria</taxon>
        <taxon>Bacillati</taxon>
        <taxon>Actinomycetota</taxon>
        <taxon>Actinomycetes</taxon>
        <taxon>Streptosporangiales</taxon>
        <taxon>Streptosporangiaceae</taxon>
        <taxon>Streptosporangium</taxon>
    </lineage>
</organism>
<comment type="caution">
    <text evidence="1">The sequence shown here is derived from an EMBL/GenBank/DDBJ whole genome shotgun (WGS) entry which is preliminary data.</text>
</comment>
<accession>A0ABW3DL25</accession>
<evidence type="ECO:0008006" key="3">
    <source>
        <dbReference type="Google" id="ProtNLM"/>
    </source>
</evidence>
<reference evidence="2" key="1">
    <citation type="journal article" date="2019" name="Int. J. Syst. Evol. Microbiol.">
        <title>The Global Catalogue of Microorganisms (GCM) 10K type strain sequencing project: providing services to taxonomists for standard genome sequencing and annotation.</title>
        <authorList>
            <consortium name="The Broad Institute Genomics Platform"/>
            <consortium name="The Broad Institute Genome Sequencing Center for Infectious Disease"/>
            <person name="Wu L."/>
            <person name="Ma J."/>
        </authorList>
    </citation>
    <scope>NUCLEOTIDE SEQUENCE [LARGE SCALE GENOMIC DNA]</scope>
    <source>
        <strain evidence="2">CCUG 62974</strain>
    </source>
</reference>
<proteinExistence type="predicted"/>
<feature type="non-terminal residue" evidence="1">
    <location>
        <position position="118"/>
    </location>
</feature>
<gene>
    <name evidence="1" type="ORF">ACFQ08_03845</name>
</gene>